<evidence type="ECO:0000256" key="9">
    <source>
        <dbReference type="ARBA" id="ARBA00022963"/>
    </source>
</evidence>
<comment type="subcellular location">
    <subcellularLocation>
        <location evidence="2">Secreted</location>
    </subcellularLocation>
</comment>
<feature type="domain" description="Phospholipase A2-like central" evidence="14">
    <location>
        <begin position="163"/>
        <end position="257"/>
    </location>
</feature>
<keyword evidence="8" id="KW-0106">Calcium</keyword>
<dbReference type="InterPro" id="IPR036444">
    <property type="entry name" value="PLipase_A2_dom_sf"/>
</dbReference>
<dbReference type="EMBL" id="OU895878">
    <property type="protein sequence ID" value="CAG9803426.1"/>
    <property type="molecule type" value="Genomic_DNA"/>
</dbReference>
<organism evidence="15 16">
    <name type="scientific">Chironomus riparius</name>
    <dbReference type="NCBI Taxonomy" id="315576"/>
    <lineage>
        <taxon>Eukaryota</taxon>
        <taxon>Metazoa</taxon>
        <taxon>Ecdysozoa</taxon>
        <taxon>Arthropoda</taxon>
        <taxon>Hexapoda</taxon>
        <taxon>Insecta</taxon>
        <taxon>Pterygota</taxon>
        <taxon>Neoptera</taxon>
        <taxon>Endopterygota</taxon>
        <taxon>Diptera</taxon>
        <taxon>Nematocera</taxon>
        <taxon>Chironomoidea</taxon>
        <taxon>Chironomidae</taxon>
        <taxon>Chironominae</taxon>
        <taxon>Chironomus</taxon>
    </lineage>
</organism>
<evidence type="ECO:0000256" key="1">
    <source>
        <dbReference type="ARBA" id="ARBA00001913"/>
    </source>
</evidence>
<keyword evidence="9" id="KW-0442">Lipid degradation</keyword>
<keyword evidence="16" id="KW-1185">Reference proteome</keyword>
<dbReference type="GO" id="GO:0004623">
    <property type="term" value="F:phospholipase A2 activity"/>
    <property type="evidence" value="ECO:0007669"/>
    <property type="project" value="UniProtKB-EC"/>
</dbReference>
<dbReference type="CDD" id="cd04704">
    <property type="entry name" value="PLA2_bee_venom_like"/>
    <property type="match status" value="1"/>
</dbReference>
<dbReference type="FunFam" id="1.20.90.10:FF:000002">
    <property type="entry name" value="Phospholipase A2 group III"/>
    <property type="match status" value="1"/>
</dbReference>
<keyword evidence="6" id="KW-0479">Metal-binding</keyword>
<evidence type="ECO:0000313" key="15">
    <source>
        <dbReference type="EMBL" id="CAG9803426.1"/>
    </source>
</evidence>
<dbReference type="GO" id="GO:0005576">
    <property type="term" value="C:extracellular region"/>
    <property type="evidence" value="ECO:0007669"/>
    <property type="project" value="UniProtKB-SubCell"/>
</dbReference>
<dbReference type="EC" id="3.1.1.4" evidence="3"/>
<dbReference type="Proteomes" id="UP001153620">
    <property type="component" value="Chromosome 2"/>
</dbReference>
<feature type="chain" id="PRO_5040139470" description="Phospholipase A2" evidence="13">
    <location>
        <begin position="25"/>
        <end position="293"/>
    </location>
</feature>
<gene>
    <name evidence="15" type="ORF">CHIRRI_LOCUS6326</name>
</gene>
<evidence type="ECO:0000256" key="5">
    <source>
        <dbReference type="ARBA" id="ARBA00022525"/>
    </source>
</evidence>
<dbReference type="GO" id="GO:0006644">
    <property type="term" value="P:phospholipid metabolic process"/>
    <property type="evidence" value="ECO:0007669"/>
    <property type="project" value="InterPro"/>
</dbReference>
<comment type="cofactor">
    <cofactor evidence="1">
        <name>Ca(2+)</name>
        <dbReference type="ChEBI" id="CHEBI:29108"/>
    </cofactor>
</comment>
<dbReference type="SUPFAM" id="SSF48619">
    <property type="entry name" value="Phospholipase A2, PLA2"/>
    <property type="match status" value="1"/>
</dbReference>
<evidence type="ECO:0000256" key="4">
    <source>
        <dbReference type="ARBA" id="ARBA00021721"/>
    </source>
</evidence>
<dbReference type="OrthoDB" id="10059604at2759"/>
<sequence length="293" mass="34286">MKTVMHFVVKNICVLLIILDISVGFELFDERAWTDKRQKDNFFDYKESRDATDEIKDNFKSFSNNIDFELFDQQSSFKQSNKKHSHHNEHFGIFDNQNRHLSPNVLDLFLGTIKNVIGSQQHDRNAQHRHNKNETNKGIDIILDSNTHMIPAVGNKQDLKLIFLGTKWCGSGDNAKDINDIGYFYLTDSCCRQHDSCEDTIEPNGERFGLKNPGKFTRLHCDCDEKFYKCLKKVNTLVSTQIGIFYFNILGHQCFKEEYPVMSCTSKVKGRCVDFKMNLSDKKIYQWFDNKWF</sequence>
<dbReference type="PROSITE" id="PS00118">
    <property type="entry name" value="PA2_HIS"/>
    <property type="match status" value="1"/>
</dbReference>
<evidence type="ECO:0000256" key="11">
    <source>
        <dbReference type="ARBA" id="ARBA00023157"/>
    </source>
</evidence>
<dbReference type="Gene3D" id="1.20.90.10">
    <property type="entry name" value="Phospholipase A2 domain"/>
    <property type="match status" value="1"/>
</dbReference>
<evidence type="ECO:0000256" key="13">
    <source>
        <dbReference type="SAM" id="SignalP"/>
    </source>
</evidence>
<evidence type="ECO:0000259" key="14">
    <source>
        <dbReference type="Pfam" id="PF05826"/>
    </source>
</evidence>
<feature type="signal peptide" evidence="13">
    <location>
        <begin position="1"/>
        <end position="24"/>
    </location>
</feature>
<dbReference type="PANTHER" id="PTHR12253">
    <property type="entry name" value="RH14732P"/>
    <property type="match status" value="1"/>
</dbReference>
<evidence type="ECO:0000256" key="6">
    <source>
        <dbReference type="ARBA" id="ARBA00022723"/>
    </source>
</evidence>
<dbReference type="AlphaFoldDB" id="A0A9N9RUD3"/>
<name>A0A9N9RUD3_9DIPT</name>
<dbReference type="Pfam" id="PF05826">
    <property type="entry name" value="Phospholip_A2_2"/>
    <property type="match status" value="1"/>
</dbReference>
<evidence type="ECO:0000256" key="8">
    <source>
        <dbReference type="ARBA" id="ARBA00022837"/>
    </source>
</evidence>
<keyword evidence="11" id="KW-1015">Disulfide bond</keyword>
<evidence type="ECO:0000256" key="7">
    <source>
        <dbReference type="ARBA" id="ARBA00022801"/>
    </source>
</evidence>
<dbReference type="InterPro" id="IPR016090">
    <property type="entry name" value="PLA2-like_dom"/>
</dbReference>
<accession>A0A9N9RUD3</accession>
<keyword evidence="10" id="KW-0443">Lipid metabolism</keyword>
<proteinExistence type="predicted"/>
<dbReference type="InterPro" id="IPR033113">
    <property type="entry name" value="PLA2_histidine"/>
</dbReference>
<keyword evidence="13" id="KW-0732">Signal</keyword>
<evidence type="ECO:0000256" key="3">
    <source>
        <dbReference type="ARBA" id="ARBA00013278"/>
    </source>
</evidence>
<keyword evidence="5" id="KW-0964">Secreted</keyword>
<evidence type="ECO:0000256" key="2">
    <source>
        <dbReference type="ARBA" id="ARBA00004613"/>
    </source>
</evidence>
<dbReference type="GO" id="GO:0046872">
    <property type="term" value="F:metal ion binding"/>
    <property type="evidence" value="ECO:0007669"/>
    <property type="project" value="UniProtKB-KW"/>
</dbReference>
<keyword evidence="7" id="KW-0378">Hydrolase</keyword>
<evidence type="ECO:0000256" key="10">
    <source>
        <dbReference type="ARBA" id="ARBA00023098"/>
    </source>
</evidence>
<reference evidence="15" key="2">
    <citation type="submission" date="2022-10" db="EMBL/GenBank/DDBJ databases">
        <authorList>
            <consortium name="ENA_rothamsted_submissions"/>
            <consortium name="culmorum"/>
            <person name="King R."/>
        </authorList>
    </citation>
    <scope>NUCLEOTIDE SEQUENCE</scope>
</reference>
<dbReference type="GO" id="GO:0050482">
    <property type="term" value="P:arachidonate secretion"/>
    <property type="evidence" value="ECO:0007669"/>
    <property type="project" value="InterPro"/>
</dbReference>
<evidence type="ECO:0000256" key="12">
    <source>
        <dbReference type="ARBA" id="ARBA00029903"/>
    </source>
</evidence>
<protein>
    <recommendedName>
        <fullName evidence="4">Phospholipase A2</fullName>
        <ecNumber evidence="3">3.1.1.4</ecNumber>
    </recommendedName>
    <alternativeName>
        <fullName evidence="12">Phosphatidylcholine 2-acylhydrolase</fullName>
    </alternativeName>
</protein>
<reference evidence="15" key="1">
    <citation type="submission" date="2022-01" db="EMBL/GenBank/DDBJ databases">
        <authorList>
            <person name="King R."/>
        </authorList>
    </citation>
    <scope>NUCLEOTIDE SEQUENCE</scope>
</reference>
<dbReference type="GO" id="GO:0016042">
    <property type="term" value="P:lipid catabolic process"/>
    <property type="evidence" value="ECO:0007669"/>
    <property type="project" value="UniProtKB-KW"/>
</dbReference>
<evidence type="ECO:0000313" key="16">
    <source>
        <dbReference type="Proteomes" id="UP001153620"/>
    </source>
</evidence>